<dbReference type="PANTHER" id="PTHR47504">
    <property type="entry name" value="RIGHT ORIGIN-BINDING PROTEIN"/>
    <property type="match status" value="1"/>
</dbReference>
<dbReference type="EMBL" id="QOHO01000072">
    <property type="protein sequence ID" value="RFZ76797.1"/>
    <property type="molecule type" value="Genomic_DNA"/>
</dbReference>
<evidence type="ECO:0000313" key="6">
    <source>
        <dbReference type="Proteomes" id="UP000260680"/>
    </source>
</evidence>
<dbReference type="GO" id="GO:0043565">
    <property type="term" value="F:sequence-specific DNA binding"/>
    <property type="evidence" value="ECO:0007669"/>
    <property type="project" value="InterPro"/>
</dbReference>
<evidence type="ECO:0000256" key="1">
    <source>
        <dbReference type="ARBA" id="ARBA00023015"/>
    </source>
</evidence>
<accession>A0A3E2N720</accession>
<evidence type="ECO:0000259" key="4">
    <source>
        <dbReference type="PROSITE" id="PS01124"/>
    </source>
</evidence>
<dbReference type="Proteomes" id="UP000260680">
    <property type="component" value="Unassembled WGS sequence"/>
</dbReference>
<protein>
    <submittedName>
        <fullName evidence="5">Helix-turn-helix domain-containing protein</fullName>
    </submittedName>
</protein>
<dbReference type="InterPro" id="IPR011256">
    <property type="entry name" value="Reg_factor_effector_dom_sf"/>
</dbReference>
<dbReference type="InterPro" id="IPR018060">
    <property type="entry name" value="HTH_AraC"/>
</dbReference>
<dbReference type="Gene3D" id="1.10.10.60">
    <property type="entry name" value="Homeodomain-like"/>
    <property type="match status" value="1"/>
</dbReference>
<dbReference type="PROSITE" id="PS01124">
    <property type="entry name" value="HTH_ARAC_FAMILY_2"/>
    <property type="match status" value="1"/>
</dbReference>
<dbReference type="PRINTS" id="PR00032">
    <property type="entry name" value="HTHARAC"/>
</dbReference>
<dbReference type="Gene3D" id="3.20.80.10">
    <property type="entry name" value="Regulatory factor, effector binding domain"/>
    <property type="match status" value="1"/>
</dbReference>
<dbReference type="SUPFAM" id="SSF46689">
    <property type="entry name" value="Homeodomain-like"/>
    <property type="match status" value="1"/>
</dbReference>
<proteinExistence type="predicted"/>
<organism evidence="5 6">
    <name type="scientific">Lacrimispora amygdalina</name>
    <dbReference type="NCBI Taxonomy" id="253257"/>
    <lineage>
        <taxon>Bacteria</taxon>
        <taxon>Bacillati</taxon>
        <taxon>Bacillota</taxon>
        <taxon>Clostridia</taxon>
        <taxon>Lachnospirales</taxon>
        <taxon>Lachnospiraceae</taxon>
        <taxon>Lacrimispora</taxon>
    </lineage>
</organism>
<feature type="domain" description="HTH araC/xylS-type" evidence="4">
    <location>
        <begin position="8"/>
        <end position="108"/>
    </location>
</feature>
<keyword evidence="2" id="KW-0238">DNA-binding</keyword>
<keyword evidence="1" id="KW-0805">Transcription regulation</keyword>
<dbReference type="SMART" id="SM00342">
    <property type="entry name" value="HTH_ARAC"/>
    <property type="match status" value="1"/>
</dbReference>
<gene>
    <name evidence="5" type="ORF">DS742_21265</name>
</gene>
<dbReference type="InterPro" id="IPR020449">
    <property type="entry name" value="Tscrpt_reg_AraC-type_HTH"/>
</dbReference>
<dbReference type="SUPFAM" id="SSF55136">
    <property type="entry name" value="Probable bacterial effector-binding domain"/>
    <property type="match status" value="1"/>
</dbReference>
<dbReference type="AlphaFoldDB" id="A0A3E2N720"/>
<name>A0A3E2N720_9FIRM</name>
<reference evidence="5 6" key="1">
    <citation type="submission" date="2018-07" db="EMBL/GenBank/DDBJ databases">
        <title>New species, Clostridium PI-S10-A1B.</title>
        <authorList>
            <person name="Krishna G."/>
            <person name="Summeta K."/>
            <person name="Shikha S."/>
            <person name="Prabhu P.B."/>
            <person name="Suresh K."/>
        </authorList>
    </citation>
    <scope>NUCLEOTIDE SEQUENCE [LARGE SCALE GENOMIC DNA]</scope>
    <source>
        <strain evidence="5 6">PI-S10-A1B</strain>
    </source>
</reference>
<dbReference type="OrthoDB" id="2581987at2"/>
<dbReference type="GO" id="GO:0003700">
    <property type="term" value="F:DNA-binding transcription factor activity"/>
    <property type="evidence" value="ECO:0007669"/>
    <property type="project" value="InterPro"/>
</dbReference>
<dbReference type="InterPro" id="IPR050959">
    <property type="entry name" value="MarA-like"/>
</dbReference>
<evidence type="ECO:0000256" key="3">
    <source>
        <dbReference type="ARBA" id="ARBA00023163"/>
    </source>
</evidence>
<dbReference type="RefSeq" id="WP_117418981.1">
    <property type="nucleotide sequence ID" value="NZ_QOHO01000072.1"/>
</dbReference>
<evidence type="ECO:0000313" key="5">
    <source>
        <dbReference type="EMBL" id="RFZ76797.1"/>
    </source>
</evidence>
<sequence length="304" mass="34554">MNSSKTFDDVIQYLEKSIIDGSEIDYNEISKIALSPAALFQRIFIFVSGISIADYVRKRRLTLAGYDLKNSDITVLDAAIKYGFHSHSAFSRAFKEHHGITPSEAKSETAKLNNYFPINYLEMRFIGGKRIMADMKKIIYKETKERLMVGLGRETSFFEAGNVWREFFEGDTIGKLGFLSDSTCCEDIDPNAGIGMMYDFKDMNNFEFIIGDFLKTDTEIPEGLTAKHVPAGLTAHIQIEGSNVAEILDSAYLLITEAIEKTGKQIDHDHFYWCEVYTNERYCEPLSRGEKVIIDYILPVMDNN</sequence>
<dbReference type="InterPro" id="IPR009057">
    <property type="entry name" value="Homeodomain-like_sf"/>
</dbReference>
<dbReference type="Pfam" id="PF12833">
    <property type="entry name" value="HTH_18"/>
    <property type="match status" value="1"/>
</dbReference>
<evidence type="ECO:0000256" key="2">
    <source>
        <dbReference type="ARBA" id="ARBA00023125"/>
    </source>
</evidence>
<comment type="caution">
    <text evidence="5">The sequence shown here is derived from an EMBL/GenBank/DDBJ whole genome shotgun (WGS) entry which is preliminary data.</text>
</comment>
<dbReference type="PANTHER" id="PTHR47504:SF5">
    <property type="entry name" value="RIGHT ORIGIN-BINDING PROTEIN"/>
    <property type="match status" value="1"/>
</dbReference>
<keyword evidence="3" id="KW-0804">Transcription</keyword>